<proteinExistence type="predicted"/>
<dbReference type="AlphaFoldDB" id="A3ZLJ1"/>
<evidence type="ECO:0000256" key="1">
    <source>
        <dbReference type="SAM" id="SignalP"/>
    </source>
</evidence>
<feature type="signal peptide" evidence="1">
    <location>
        <begin position="1"/>
        <end position="23"/>
    </location>
</feature>
<dbReference type="OrthoDB" id="280947at2"/>
<feature type="chain" id="PRO_5002664856" description="SLA1 homology domain-containing protein" evidence="1">
    <location>
        <begin position="24"/>
        <end position="469"/>
    </location>
</feature>
<dbReference type="eggNOG" id="ENOG5032I6D">
    <property type="taxonomic scope" value="Bacteria"/>
</dbReference>
<sequence>MNFDARLALFVSLSFFVPAFSAAAEPSVELKVNPDAQNRVVKVVMEVEGTVRVNPDGTKIREFPMALTGTLQYDERILGTDSPVAAIRKYDEAWADMKLNGQDERTTLPASKTLVIAELDGGRQNLFLAEGHFNRAECDLINVQCSSLLAGHFLPKEKVKVGDEWTFENDRLAELFLLDAVSQNDIKAKLIQITKTQAKIDISGAIAGAAGGVATDLTIKAKVNFNLENDTIEWVAAAIDENRAIAHNAPGFKVKAVIRMLSQPVQETVDSLSDAKLAKLDLTPNAGKMLLDYEAKEAGFGLLLERDWTMMSETAKQSVFRLVKQGDLIAQCNVTRISDLKAGEQMTLEAFQQEVQKSLGKNFAQFADASEGLSSNGLRRLRVTANGVAESMPIEWIYYLFSDDSGRRYSIVFTLETTLAEKFAEADRNFASGFEMLSLPEPKATATTEAGAQPMVRAATAPEASILKK</sequence>
<evidence type="ECO:0008006" key="4">
    <source>
        <dbReference type="Google" id="ProtNLM"/>
    </source>
</evidence>
<keyword evidence="1" id="KW-0732">Signal</keyword>
<organism evidence="2 3">
    <name type="scientific">Blastopirellula marina DSM 3645</name>
    <dbReference type="NCBI Taxonomy" id="314230"/>
    <lineage>
        <taxon>Bacteria</taxon>
        <taxon>Pseudomonadati</taxon>
        <taxon>Planctomycetota</taxon>
        <taxon>Planctomycetia</taxon>
        <taxon>Pirellulales</taxon>
        <taxon>Pirellulaceae</taxon>
        <taxon>Blastopirellula</taxon>
    </lineage>
</organism>
<dbReference type="HOGENOM" id="CLU_037946_0_0_0"/>
<dbReference type="RefSeq" id="WP_002655494.1">
    <property type="nucleotide sequence ID" value="NZ_CH672377.1"/>
</dbReference>
<reference evidence="2 3" key="1">
    <citation type="submission" date="2006-02" db="EMBL/GenBank/DDBJ databases">
        <authorList>
            <person name="Amann R."/>
            <person name="Ferriera S."/>
            <person name="Johnson J."/>
            <person name="Kravitz S."/>
            <person name="Halpern A."/>
            <person name="Remington K."/>
            <person name="Beeson K."/>
            <person name="Tran B."/>
            <person name="Rogers Y.-H."/>
            <person name="Friedman R."/>
            <person name="Venter J.C."/>
        </authorList>
    </citation>
    <scope>NUCLEOTIDE SEQUENCE [LARGE SCALE GENOMIC DNA]</scope>
    <source>
        <strain evidence="2 3">DSM 3645</strain>
    </source>
</reference>
<gene>
    <name evidence="2" type="ORF">DSM3645_09502</name>
</gene>
<dbReference type="EMBL" id="AANZ01000001">
    <property type="protein sequence ID" value="EAQ82624.1"/>
    <property type="molecule type" value="Genomic_DNA"/>
</dbReference>
<evidence type="ECO:0000313" key="3">
    <source>
        <dbReference type="Proteomes" id="UP000004358"/>
    </source>
</evidence>
<accession>A3ZLJ1</accession>
<name>A3ZLJ1_9BACT</name>
<protein>
    <recommendedName>
        <fullName evidence="4">SLA1 homology domain-containing protein</fullName>
    </recommendedName>
</protein>
<comment type="caution">
    <text evidence="2">The sequence shown here is derived from an EMBL/GenBank/DDBJ whole genome shotgun (WGS) entry which is preliminary data.</text>
</comment>
<evidence type="ECO:0000313" key="2">
    <source>
        <dbReference type="EMBL" id="EAQ82624.1"/>
    </source>
</evidence>
<dbReference type="Proteomes" id="UP000004358">
    <property type="component" value="Unassembled WGS sequence"/>
</dbReference>